<dbReference type="GO" id="GO:0016460">
    <property type="term" value="C:myosin II complex"/>
    <property type="evidence" value="ECO:0007669"/>
    <property type="project" value="TreeGrafter"/>
</dbReference>
<organism evidence="3 4">
    <name type="scientific">Micromonas commoda (strain RCC299 / NOUM17 / CCMP2709)</name>
    <name type="common">Picoplanktonic green alga</name>
    <dbReference type="NCBI Taxonomy" id="296587"/>
    <lineage>
        <taxon>Eukaryota</taxon>
        <taxon>Viridiplantae</taxon>
        <taxon>Chlorophyta</taxon>
        <taxon>Mamiellophyceae</taxon>
        <taxon>Mamiellales</taxon>
        <taxon>Mamiellaceae</taxon>
        <taxon>Micromonas</taxon>
    </lineage>
</organism>
<dbReference type="AlphaFoldDB" id="C1E7S9"/>
<protein>
    <submittedName>
        <fullName evidence="3">Uncharacterized protein</fullName>
    </submittedName>
</protein>
<dbReference type="GO" id="GO:0005737">
    <property type="term" value="C:cytoplasm"/>
    <property type="evidence" value="ECO:0007669"/>
    <property type="project" value="TreeGrafter"/>
</dbReference>
<feature type="compositionally biased region" description="Low complexity" evidence="2">
    <location>
        <begin position="56"/>
        <end position="82"/>
    </location>
</feature>
<dbReference type="PANTHER" id="PTHR45615:SF40">
    <property type="entry name" value="MYOSIN HEAVY CHAIN, NON-MUSCLE"/>
    <property type="match status" value="1"/>
</dbReference>
<feature type="region of interest" description="Disordered" evidence="2">
    <location>
        <begin position="348"/>
        <end position="379"/>
    </location>
</feature>
<evidence type="ECO:0000313" key="3">
    <source>
        <dbReference type="EMBL" id="ACO64035.1"/>
    </source>
</evidence>
<feature type="compositionally biased region" description="Polar residues" evidence="2">
    <location>
        <begin position="777"/>
        <end position="790"/>
    </location>
</feature>
<dbReference type="GeneID" id="8244415"/>
<feature type="region of interest" description="Disordered" evidence="2">
    <location>
        <begin position="1054"/>
        <end position="1073"/>
    </location>
</feature>
<feature type="coiled-coil region" evidence="1">
    <location>
        <begin position="165"/>
        <end position="319"/>
    </location>
</feature>
<dbReference type="InParanoid" id="C1E7S9"/>
<dbReference type="Proteomes" id="UP000002009">
    <property type="component" value="Chromosome 6"/>
</dbReference>
<sequence>MGGKKKKPGKKSSKKSGNAAETGSQKSRSEMGDSDDSENEGGVEPQSTESGPVETVPEAAATNDEAAEVAAAVAASAAADPAPAKPPDPAPAPPAPEKPPFEGTEEEIAAAKKIQALQRGRQARGEFAKLKAAKAAKPEDALNTSTESDDAAAKDLRASQDAAMLELLRKERVELTAALADARVTIKLAEDKANAAQAELEAKTQEMDAKIAQADAKATEERERAERLEHQVEAFDKSAASAVGSATNERKAKVEAELERDNAIKDMEKEKAKAAQAVAEAAKKIADAEAKTAEERGLYDATMKRAHDAEERVRESKEALLAMRAGLIRMATVMGDSREIRDFMRAMRAAEDSEEGSNEGIPGEPGADHQRSVNESSVAASADAARLVASNDDRGADELVDECIDKLHHFLSVNADEKKELRAQVQAQQRFSKDSVGGLGMGGIGRSAALSPTSPRASNAWKQPWERSEALSPGASALSPMAKDIAMMDMSELRTELERSRRYTTRLQTRFDKLNVEVTHQANMTLKAIEERDEAVAMLLAKAKSEEGAREDSENRARQLRAEIAQLKTDLDKRDRRFKQLTPLDAVVTEEFTKMRKEVDAARRADPNAGPSAHDDAVTASAVTALCSRLEKATALEKECDDLRKINAFLRRQGGSLDSSGGSGGISAAVESVMKESEDVIAALNRDGVKAEEVPLTGSNTEKWRQVAMAFSGSVGKGSPPASPGALSGVLPPPPAEGNGGDDAPMSAAEVARSMDSLRSSILKPHGPSEPLGSAPGSVSASYSTTSRMTYDSPGGAYSKTITRPDTGSAIKVRSVHQLRQTHTGGTFAPPRELFRGSPYSARNSPKPRDVGPKPWDAPSAVLPASERVNPGPEWFQDARHAWDSYTDALSQVEAQRELEKEKREYAKYESLLKSGYNAAEPMRLPAHLRVKDALASEAEVDRAVKRFVKTLSEHGASVSLRRNGPCKYMLSRTLTSAAQRGGRPGPSGPAPASKIVMLRMISNRLVVHRGTNLPPLDLLDAVVGYVQPYKPPGPVRKVADGLGREKKWLESWTGKAGVKSPPAAASPKPVDFSQMTRERYPEDETVPPVPQSPAKSPTPQAAGLPGTPPGTLPKSPATPASNTPTGPRPFLRVDKEPTPEKKPVPEKKPTPEKKPAPAV</sequence>
<name>C1E7S9_MICCC</name>
<dbReference type="GO" id="GO:0032982">
    <property type="term" value="C:myosin filament"/>
    <property type="evidence" value="ECO:0007669"/>
    <property type="project" value="TreeGrafter"/>
</dbReference>
<evidence type="ECO:0000256" key="2">
    <source>
        <dbReference type="SAM" id="MobiDB-lite"/>
    </source>
</evidence>
<dbReference type="KEGG" id="mis:MICPUN_59125"/>
<accession>C1E7S9</accession>
<feature type="region of interest" description="Disordered" evidence="2">
    <location>
        <begin position="712"/>
        <end position="858"/>
    </location>
</feature>
<keyword evidence="1" id="KW-0175">Coiled coil</keyword>
<dbReference type="GO" id="GO:0000146">
    <property type="term" value="F:microfilament motor activity"/>
    <property type="evidence" value="ECO:0007669"/>
    <property type="project" value="TreeGrafter"/>
</dbReference>
<feature type="region of interest" description="Disordered" evidence="2">
    <location>
        <begin position="1079"/>
        <end position="1160"/>
    </location>
</feature>
<evidence type="ECO:0000313" key="4">
    <source>
        <dbReference type="Proteomes" id="UP000002009"/>
    </source>
</evidence>
<evidence type="ECO:0000256" key="1">
    <source>
        <dbReference type="SAM" id="Coils"/>
    </source>
</evidence>
<feature type="compositionally biased region" description="Basic residues" evidence="2">
    <location>
        <begin position="1"/>
        <end position="14"/>
    </location>
</feature>
<feature type="compositionally biased region" description="Acidic residues" evidence="2">
    <location>
        <begin position="32"/>
        <end position="41"/>
    </location>
</feature>
<dbReference type="GO" id="GO:0051015">
    <property type="term" value="F:actin filament binding"/>
    <property type="evidence" value="ECO:0007669"/>
    <property type="project" value="TreeGrafter"/>
</dbReference>
<gene>
    <name evidence="3" type="ORF">MICPUN_59125</name>
</gene>
<proteinExistence type="predicted"/>
<feature type="compositionally biased region" description="Basic and acidic residues" evidence="2">
    <location>
        <begin position="1132"/>
        <end position="1160"/>
    </location>
</feature>
<dbReference type="RefSeq" id="XP_002502777.1">
    <property type="nucleotide sequence ID" value="XM_002502731.1"/>
</dbReference>
<dbReference type="PROSITE" id="PS50096">
    <property type="entry name" value="IQ"/>
    <property type="match status" value="1"/>
</dbReference>
<keyword evidence="4" id="KW-1185">Reference proteome</keyword>
<reference evidence="3 4" key="1">
    <citation type="journal article" date="2009" name="Science">
        <title>Green evolution and dynamic adaptations revealed by genomes of the marine picoeukaryotes Micromonas.</title>
        <authorList>
            <person name="Worden A.Z."/>
            <person name="Lee J.H."/>
            <person name="Mock T."/>
            <person name="Rouze P."/>
            <person name="Simmons M.P."/>
            <person name="Aerts A.L."/>
            <person name="Allen A.E."/>
            <person name="Cuvelier M.L."/>
            <person name="Derelle E."/>
            <person name="Everett M.V."/>
            <person name="Foulon E."/>
            <person name="Grimwood J."/>
            <person name="Gundlach H."/>
            <person name="Henrissat B."/>
            <person name="Napoli C."/>
            <person name="McDonald S.M."/>
            <person name="Parker M.S."/>
            <person name="Rombauts S."/>
            <person name="Salamov A."/>
            <person name="Von Dassow P."/>
            <person name="Badger J.H."/>
            <person name="Coutinho P.M."/>
            <person name="Demir E."/>
            <person name="Dubchak I."/>
            <person name="Gentemann C."/>
            <person name="Eikrem W."/>
            <person name="Gready J.E."/>
            <person name="John U."/>
            <person name="Lanier W."/>
            <person name="Lindquist E.A."/>
            <person name="Lucas S."/>
            <person name="Mayer K.F."/>
            <person name="Moreau H."/>
            <person name="Not F."/>
            <person name="Otillar R."/>
            <person name="Panaud O."/>
            <person name="Pangilinan J."/>
            <person name="Paulsen I."/>
            <person name="Piegu B."/>
            <person name="Poliakov A."/>
            <person name="Robbens S."/>
            <person name="Schmutz J."/>
            <person name="Toulza E."/>
            <person name="Wyss T."/>
            <person name="Zelensky A."/>
            <person name="Zhou K."/>
            <person name="Armbrust E.V."/>
            <person name="Bhattacharya D."/>
            <person name="Goodenough U.W."/>
            <person name="Van de Peer Y."/>
            <person name="Grigoriev I.V."/>
        </authorList>
    </citation>
    <scope>NUCLEOTIDE SEQUENCE [LARGE SCALE GENOMIC DNA]</scope>
    <source>
        <strain evidence="4">RCC299 / NOUM17</strain>
    </source>
</reference>
<feature type="region of interest" description="Disordered" evidence="2">
    <location>
        <begin position="1"/>
        <end position="107"/>
    </location>
</feature>
<feature type="coiled-coil region" evidence="1">
    <location>
        <begin position="543"/>
        <end position="577"/>
    </location>
</feature>
<dbReference type="EMBL" id="CP001327">
    <property type="protein sequence ID" value="ACO64035.1"/>
    <property type="molecule type" value="Genomic_DNA"/>
</dbReference>
<feature type="compositionally biased region" description="Low complexity" evidence="2">
    <location>
        <begin position="1055"/>
        <end position="1071"/>
    </location>
</feature>
<dbReference type="PANTHER" id="PTHR45615">
    <property type="entry name" value="MYOSIN HEAVY CHAIN, NON-MUSCLE"/>
    <property type="match status" value="1"/>
</dbReference>
<dbReference type="OMA" id="DEYVIAM"/>
<feature type="region of interest" description="Disordered" evidence="2">
    <location>
        <begin position="129"/>
        <end position="152"/>
    </location>
</feature>
<feature type="compositionally biased region" description="Pro residues" evidence="2">
    <location>
        <begin position="83"/>
        <end position="98"/>
    </location>
</feature>